<protein>
    <recommendedName>
        <fullName evidence="8">MAPEG family protein</fullName>
    </recommendedName>
</protein>
<evidence type="ECO:0000256" key="4">
    <source>
        <dbReference type="ARBA" id="ARBA00023136"/>
    </source>
</evidence>
<sequence>MRPELLVLALAAVLLVLHIQVAIRAKTKQYGIDWNMGARDTDMPAPNPVVGRLERARDNYLETLPIVIIALFGVVIAGKASTLTATAGWIWLGARAVYLPLYWTGVPKVRTLVWAIGLAAILTVLGVLIFG</sequence>
<name>A0A6I4SSM2_9SPHN</name>
<dbReference type="OrthoDB" id="7743618at2"/>
<accession>A0A6I4SSM2</accession>
<evidence type="ECO:0000256" key="1">
    <source>
        <dbReference type="ARBA" id="ARBA00004370"/>
    </source>
</evidence>
<dbReference type="Gene3D" id="1.20.120.550">
    <property type="entry name" value="Membrane associated eicosanoid/glutathione metabolism-like domain"/>
    <property type="match status" value="1"/>
</dbReference>
<evidence type="ECO:0000313" key="7">
    <source>
        <dbReference type="Proteomes" id="UP000433652"/>
    </source>
</evidence>
<feature type="transmembrane region" description="Helical" evidence="5">
    <location>
        <begin position="66"/>
        <end position="92"/>
    </location>
</feature>
<keyword evidence="2 5" id="KW-0812">Transmembrane</keyword>
<gene>
    <name evidence="6" type="ORF">GRI89_05200</name>
</gene>
<evidence type="ECO:0008006" key="8">
    <source>
        <dbReference type="Google" id="ProtNLM"/>
    </source>
</evidence>
<keyword evidence="4 5" id="KW-0472">Membrane</keyword>
<evidence type="ECO:0000256" key="2">
    <source>
        <dbReference type="ARBA" id="ARBA00022692"/>
    </source>
</evidence>
<dbReference type="AlphaFoldDB" id="A0A6I4SSM2"/>
<dbReference type="SUPFAM" id="SSF161084">
    <property type="entry name" value="MAPEG domain-like"/>
    <property type="match status" value="1"/>
</dbReference>
<keyword evidence="3 5" id="KW-1133">Transmembrane helix</keyword>
<dbReference type="Pfam" id="PF01124">
    <property type="entry name" value="MAPEG"/>
    <property type="match status" value="1"/>
</dbReference>
<dbReference type="RefSeq" id="WP_159792922.1">
    <property type="nucleotide sequence ID" value="NZ_WTYM01000031.1"/>
</dbReference>
<reference evidence="6 7" key="1">
    <citation type="submission" date="2019-12" db="EMBL/GenBank/DDBJ databases">
        <title>Genomic-based taxomic classification of the family Erythrobacteraceae.</title>
        <authorList>
            <person name="Xu L."/>
        </authorList>
    </citation>
    <scope>NUCLEOTIDE SEQUENCE [LARGE SCALE GENOMIC DNA]</scope>
    <source>
        <strain evidence="6 7">MCCC 1K01500</strain>
    </source>
</reference>
<dbReference type="InterPro" id="IPR001129">
    <property type="entry name" value="Membr-assoc_MAPEG"/>
</dbReference>
<dbReference type="Proteomes" id="UP000433652">
    <property type="component" value="Unassembled WGS sequence"/>
</dbReference>
<feature type="transmembrane region" description="Helical" evidence="5">
    <location>
        <begin position="112"/>
        <end position="130"/>
    </location>
</feature>
<dbReference type="InterPro" id="IPR023352">
    <property type="entry name" value="MAPEG-like_dom_sf"/>
</dbReference>
<dbReference type="EMBL" id="WTYM01000031">
    <property type="protein sequence ID" value="MXO58934.1"/>
    <property type="molecule type" value="Genomic_DNA"/>
</dbReference>
<evidence type="ECO:0000313" key="6">
    <source>
        <dbReference type="EMBL" id="MXO58934.1"/>
    </source>
</evidence>
<dbReference type="PANTHER" id="PTHR35371:SF1">
    <property type="entry name" value="BLR7753 PROTEIN"/>
    <property type="match status" value="1"/>
</dbReference>
<organism evidence="6 7">
    <name type="scientific">Croceibacterium salegens</name>
    <dbReference type="NCBI Taxonomy" id="1737568"/>
    <lineage>
        <taxon>Bacteria</taxon>
        <taxon>Pseudomonadati</taxon>
        <taxon>Pseudomonadota</taxon>
        <taxon>Alphaproteobacteria</taxon>
        <taxon>Sphingomonadales</taxon>
        <taxon>Erythrobacteraceae</taxon>
        <taxon>Croceibacterium</taxon>
    </lineage>
</organism>
<evidence type="ECO:0000256" key="3">
    <source>
        <dbReference type="ARBA" id="ARBA00022989"/>
    </source>
</evidence>
<dbReference type="PANTHER" id="PTHR35371">
    <property type="entry name" value="INNER MEMBRANE PROTEIN"/>
    <property type="match status" value="1"/>
</dbReference>
<evidence type="ECO:0000256" key="5">
    <source>
        <dbReference type="SAM" id="Phobius"/>
    </source>
</evidence>
<comment type="caution">
    <text evidence="6">The sequence shown here is derived from an EMBL/GenBank/DDBJ whole genome shotgun (WGS) entry which is preliminary data.</text>
</comment>
<proteinExistence type="predicted"/>
<keyword evidence="7" id="KW-1185">Reference proteome</keyword>
<comment type="subcellular location">
    <subcellularLocation>
        <location evidence="1">Membrane</location>
    </subcellularLocation>
</comment>
<dbReference type="GO" id="GO:0016020">
    <property type="term" value="C:membrane"/>
    <property type="evidence" value="ECO:0007669"/>
    <property type="project" value="UniProtKB-SubCell"/>
</dbReference>